<evidence type="ECO:0000313" key="2">
    <source>
        <dbReference type="Proteomes" id="UP001589536"/>
    </source>
</evidence>
<protein>
    <recommendedName>
        <fullName evidence="3">HNH endonuclease</fullName>
    </recommendedName>
</protein>
<evidence type="ECO:0008006" key="3">
    <source>
        <dbReference type="Google" id="ProtNLM"/>
    </source>
</evidence>
<gene>
    <name evidence="1" type="ORF">ACFFPI_09400</name>
</gene>
<comment type="caution">
    <text evidence="1">The sequence shown here is derived from an EMBL/GenBank/DDBJ whole genome shotgun (WGS) entry which is preliminary data.</text>
</comment>
<accession>A0ABV5UP80</accession>
<dbReference type="RefSeq" id="WP_345044503.1">
    <property type="nucleotide sequence ID" value="NZ_BAABED010000001.1"/>
</dbReference>
<dbReference type="EMBL" id="JBHMBH010000019">
    <property type="protein sequence ID" value="MFB9714337.1"/>
    <property type="molecule type" value="Genomic_DNA"/>
</dbReference>
<organism evidence="1 2">
    <name type="scientific">Arthrobacter methylotrophus</name>
    <dbReference type="NCBI Taxonomy" id="121291"/>
    <lineage>
        <taxon>Bacteria</taxon>
        <taxon>Bacillati</taxon>
        <taxon>Actinomycetota</taxon>
        <taxon>Actinomycetes</taxon>
        <taxon>Micrococcales</taxon>
        <taxon>Micrococcaceae</taxon>
        <taxon>Arthrobacter</taxon>
    </lineage>
</organism>
<proteinExistence type="predicted"/>
<keyword evidence="2" id="KW-1185">Reference proteome</keyword>
<sequence length="142" mass="15800">MKSADLASLRARAAENATGAVSVDGALLLELLSHIDELRTDLRNIDEFIDRSELEEESYSATVWAWNNIVAEFREVPRLSGSDLEVIPAPLIERLDIAERRIAAARGLAQRAINRYNHQTMIKARTVIDLLDGTTTTEQLNA</sequence>
<reference evidence="1 2" key="1">
    <citation type="submission" date="2024-09" db="EMBL/GenBank/DDBJ databases">
        <authorList>
            <person name="Sun Q."/>
            <person name="Mori K."/>
        </authorList>
    </citation>
    <scope>NUCLEOTIDE SEQUENCE [LARGE SCALE GENOMIC DNA]</scope>
    <source>
        <strain evidence="1 2">JCM 13519</strain>
    </source>
</reference>
<dbReference type="Proteomes" id="UP001589536">
    <property type="component" value="Unassembled WGS sequence"/>
</dbReference>
<evidence type="ECO:0000313" key="1">
    <source>
        <dbReference type="EMBL" id="MFB9714337.1"/>
    </source>
</evidence>
<name>A0ABV5UP80_9MICC</name>